<sequence>MPRPFNRLEGSLRSYRDRVASGHIASDCPQLQSTSGNFSVFTPMKQVRDGIQGDHGGWFGGHGNLRRGAGSSRSGVVARTCQGGVGAGQGRMFAMAEQEAHEFSNVATGMKRIGDKVYWCWF</sequence>
<dbReference type="EMBL" id="BAABME010028902">
    <property type="protein sequence ID" value="GAA0182897.1"/>
    <property type="molecule type" value="Genomic_DNA"/>
</dbReference>
<name>A0AAV3RMN0_LITER</name>
<comment type="caution">
    <text evidence="1">The sequence shown here is derived from an EMBL/GenBank/DDBJ whole genome shotgun (WGS) entry which is preliminary data.</text>
</comment>
<accession>A0AAV3RMN0</accession>
<proteinExistence type="predicted"/>
<keyword evidence="2" id="KW-1185">Reference proteome</keyword>
<protein>
    <submittedName>
        <fullName evidence="1">Uncharacterized protein</fullName>
    </submittedName>
</protein>
<dbReference type="AlphaFoldDB" id="A0AAV3RMN0"/>
<organism evidence="1 2">
    <name type="scientific">Lithospermum erythrorhizon</name>
    <name type="common">Purple gromwell</name>
    <name type="synonym">Lithospermum officinale var. erythrorhizon</name>
    <dbReference type="NCBI Taxonomy" id="34254"/>
    <lineage>
        <taxon>Eukaryota</taxon>
        <taxon>Viridiplantae</taxon>
        <taxon>Streptophyta</taxon>
        <taxon>Embryophyta</taxon>
        <taxon>Tracheophyta</taxon>
        <taxon>Spermatophyta</taxon>
        <taxon>Magnoliopsida</taxon>
        <taxon>eudicotyledons</taxon>
        <taxon>Gunneridae</taxon>
        <taxon>Pentapetalae</taxon>
        <taxon>asterids</taxon>
        <taxon>lamiids</taxon>
        <taxon>Boraginales</taxon>
        <taxon>Boraginaceae</taxon>
        <taxon>Boraginoideae</taxon>
        <taxon>Lithospermeae</taxon>
        <taxon>Lithospermum</taxon>
    </lineage>
</organism>
<evidence type="ECO:0000313" key="2">
    <source>
        <dbReference type="Proteomes" id="UP001454036"/>
    </source>
</evidence>
<gene>
    <name evidence="1" type="ORF">LIER_42320</name>
</gene>
<reference evidence="1 2" key="1">
    <citation type="submission" date="2024-01" db="EMBL/GenBank/DDBJ databases">
        <title>The complete chloroplast genome sequence of Lithospermum erythrorhizon: insights into the phylogenetic relationship among Boraginaceae species and the maternal lineages of purple gromwells.</title>
        <authorList>
            <person name="Okada T."/>
            <person name="Watanabe K."/>
        </authorList>
    </citation>
    <scope>NUCLEOTIDE SEQUENCE [LARGE SCALE GENOMIC DNA]</scope>
</reference>
<evidence type="ECO:0000313" key="1">
    <source>
        <dbReference type="EMBL" id="GAA0182897.1"/>
    </source>
</evidence>
<dbReference type="Proteomes" id="UP001454036">
    <property type="component" value="Unassembled WGS sequence"/>
</dbReference>